<accession>A0A1X7H4C3</accession>
<sequence>MWRRDHFPRETFNAVADFQHQLAEKLAIIFDREHIQIEWSASIDQTIYSPRLDLAVGPFAYEESFVYSYNRLIRSELVSEFCRRLFRAHLNNLGITSFDFNYDLEQKLFMNLNSRCFISIEIENAVTQKHLIGGIINASALGRIAIMIPWNERQLRAFIRTLNYLEFLKNAEKNTLDTTNIFIITKEQIEEILNAISEERMGIG</sequence>
<organism evidence="1 2">
    <name type="scientific">Paenibacillus uliginis N3/975</name>
    <dbReference type="NCBI Taxonomy" id="1313296"/>
    <lineage>
        <taxon>Bacteria</taxon>
        <taxon>Bacillati</taxon>
        <taxon>Bacillota</taxon>
        <taxon>Bacilli</taxon>
        <taxon>Bacillales</taxon>
        <taxon>Paenibacillaceae</taxon>
        <taxon>Paenibacillus</taxon>
    </lineage>
</organism>
<keyword evidence="2" id="KW-1185">Reference proteome</keyword>
<proteinExistence type="predicted"/>
<dbReference type="AlphaFoldDB" id="A0A1X7H4C3"/>
<name>A0A1X7H4C3_9BACL</name>
<evidence type="ECO:0000313" key="2">
    <source>
        <dbReference type="Proteomes" id="UP000192940"/>
    </source>
</evidence>
<reference evidence="1 2" key="1">
    <citation type="submission" date="2017-04" db="EMBL/GenBank/DDBJ databases">
        <authorList>
            <person name="Afonso C.L."/>
            <person name="Miller P.J."/>
            <person name="Scott M.A."/>
            <person name="Spackman E."/>
            <person name="Goraichik I."/>
            <person name="Dimitrov K.M."/>
            <person name="Suarez D.L."/>
            <person name="Swayne D.E."/>
        </authorList>
    </citation>
    <scope>NUCLEOTIDE SEQUENCE [LARGE SCALE GENOMIC DNA]</scope>
    <source>
        <strain evidence="1 2">N3/975</strain>
    </source>
</reference>
<dbReference type="Proteomes" id="UP000192940">
    <property type="component" value="Chromosome I"/>
</dbReference>
<dbReference type="STRING" id="1313296.SAMN05661091_1646"/>
<protein>
    <submittedName>
        <fullName evidence="1">Uncharacterized protein</fullName>
    </submittedName>
</protein>
<evidence type="ECO:0000313" key="1">
    <source>
        <dbReference type="EMBL" id="SMF78976.1"/>
    </source>
</evidence>
<gene>
    <name evidence="1" type="ORF">SAMN05661091_1646</name>
</gene>
<dbReference type="RefSeq" id="WP_208918546.1">
    <property type="nucleotide sequence ID" value="NZ_LT840184.1"/>
</dbReference>
<dbReference type="EMBL" id="LT840184">
    <property type="protein sequence ID" value="SMF78976.1"/>
    <property type="molecule type" value="Genomic_DNA"/>
</dbReference>